<sequence length="146" mass="15519">MESAEHASPGKVADAEEDSADKKGKSPKKSPKAKGPGPEVLSDFAMTDDEKDVDKAVLEGVSPDGEKILGPGGAAENWKAEDASAKKKNEDSTETAKEKKEETEEARKEIEKETPKEKPKDNKAEKAPDDAGKLGVAVEAADETKE</sequence>
<dbReference type="EMBL" id="HBIV01019128">
    <property type="protein sequence ID" value="CAE0662230.1"/>
    <property type="molecule type" value="Transcribed_RNA"/>
</dbReference>
<proteinExistence type="predicted"/>
<protein>
    <submittedName>
        <fullName evidence="2">Uncharacterized protein</fullName>
    </submittedName>
</protein>
<feature type="compositionally biased region" description="Basic and acidic residues" evidence="1">
    <location>
        <begin position="78"/>
        <end position="132"/>
    </location>
</feature>
<gene>
    <name evidence="2" type="ORF">LGLO00237_LOCUS13827</name>
</gene>
<reference evidence="2" key="1">
    <citation type="submission" date="2021-01" db="EMBL/GenBank/DDBJ databases">
        <authorList>
            <person name="Corre E."/>
            <person name="Pelletier E."/>
            <person name="Niang G."/>
            <person name="Scheremetjew M."/>
            <person name="Finn R."/>
            <person name="Kale V."/>
            <person name="Holt S."/>
            <person name="Cochrane G."/>
            <person name="Meng A."/>
            <person name="Brown T."/>
            <person name="Cohen L."/>
        </authorList>
    </citation>
    <scope>NUCLEOTIDE SEQUENCE</scope>
    <source>
        <strain evidence="2">CCCM811</strain>
    </source>
</reference>
<name>A0A7S4DPM6_9EUKA</name>
<feature type="region of interest" description="Disordered" evidence="1">
    <location>
        <begin position="1"/>
        <end position="146"/>
    </location>
</feature>
<dbReference type="AlphaFoldDB" id="A0A7S4DPM6"/>
<evidence type="ECO:0000313" key="2">
    <source>
        <dbReference type="EMBL" id="CAE0662230.1"/>
    </source>
</evidence>
<accession>A0A7S4DPM6</accession>
<organism evidence="2">
    <name type="scientific">Lotharella globosa</name>
    <dbReference type="NCBI Taxonomy" id="91324"/>
    <lineage>
        <taxon>Eukaryota</taxon>
        <taxon>Sar</taxon>
        <taxon>Rhizaria</taxon>
        <taxon>Cercozoa</taxon>
        <taxon>Chlorarachniophyceae</taxon>
        <taxon>Lotharella</taxon>
    </lineage>
</organism>
<evidence type="ECO:0000256" key="1">
    <source>
        <dbReference type="SAM" id="MobiDB-lite"/>
    </source>
</evidence>